<comment type="caution">
    <text evidence="1">The sequence shown here is derived from an EMBL/GenBank/DDBJ whole genome shotgun (WGS) entry which is preliminary data.</text>
</comment>
<name>A0A545U9S6_9GAMM</name>
<dbReference type="CDD" id="cd00586">
    <property type="entry name" value="4HBT"/>
    <property type="match status" value="1"/>
</dbReference>
<dbReference type="Proteomes" id="UP000319732">
    <property type="component" value="Unassembled WGS sequence"/>
</dbReference>
<dbReference type="SUPFAM" id="SSF54637">
    <property type="entry name" value="Thioesterase/thiol ester dehydrase-isomerase"/>
    <property type="match status" value="1"/>
</dbReference>
<accession>A0A545U9S6</accession>
<dbReference type="EMBL" id="VHSG01000002">
    <property type="protein sequence ID" value="TQV86163.1"/>
    <property type="molecule type" value="Genomic_DNA"/>
</dbReference>
<evidence type="ECO:0000313" key="1">
    <source>
        <dbReference type="EMBL" id="TQV86163.1"/>
    </source>
</evidence>
<keyword evidence="2" id="KW-1185">Reference proteome</keyword>
<dbReference type="AlphaFoldDB" id="A0A545U9S6"/>
<organism evidence="1 2">
    <name type="scientific">Exilibacterium tricleocarpae</name>
    <dbReference type="NCBI Taxonomy" id="2591008"/>
    <lineage>
        <taxon>Bacteria</taxon>
        <taxon>Pseudomonadati</taxon>
        <taxon>Pseudomonadota</taxon>
        <taxon>Gammaproteobacteria</taxon>
        <taxon>Cellvibrionales</taxon>
        <taxon>Cellvibrionaceae</taxon>
        <taxon>Exilibacterium</taxon>
    </lineage>
</organism>
<evidence type="ECO:0000313" key="2">
    <source>
        <dbReference type="Proteomes" id="UP000319732"/>
    </source>
</evidence>
<reference evidence="1 2" key="1">
    <citation type="submission" date="2019-06" db="EMBL/GenBank/DDBJ databases">
        <title>Whole genome sequence for Cellvibrionaceae sp. R142.</title>
        <authorList>
            <person name="Wang G."/>
        </authorList>
    </citation>
    <scope>NUCLEOTIDE SEQUENCE [LARGE SCALE GENOMIC DNA]</scope>
    <source>
        <strain evidence="1 2">R142</strain>
    </source>
</reference>
<dbReference type="InterPro" id="IPR029069">
    <property type="entry name" value="HotDog_dom_sf"/>
</dbReference>
<gene>
    <name evidence="1" type="ORF">FKG94_01005</name>
</gene>
<dbReference type="Pfam" id="PF13279">
    <property type="entry name" value="4HBT_2"/>
    <property type="match status" value="1"/>
</dbReference>
<sequence length="143" mass="16410">MAHFTYQHIVSFQDTNLVGNVYFASYLNWQGRCREMFIYEHSPSVLELINTDLALITLSCSCEYFDELVAFDKVVIEMNLVSKVQNRVKMQFNYFKSAEQGRKLVATGAQEVCSMLRRGNDLEPCALPAELEKALDAIVLEKR</sequence>
<protein>
    <submittedName>
        <fullName evidence="1">Acyl-CoA thioesterase</fullName>
    </submittedName>
</protein>
<proteinExistence type="predicted"/>
<dbReference type="Gene3D" id="3.10.129.10">
    <property type="entry name" value="Hotdog Thioesterase"/>
    <property type="match status" value="1"/>
</dbReference>
<dbReference type="OrthoDB" id="513711at2"/>
<dbReference type="RefSeq" id="WP_142902315.1">
    <property type="nucleotide sequence ID" value="NZ_ML660087.1"/>
</dbReference>